<organism evidence="2 3">
    <name type="scientific">Vitrella brassicaformis (strain CCMP3155)</name>
    <dbReference type="NCBI Taxonomy" id="1169540"/>
    <lineage>
        <taxon>Eukaryota</taxon>
        <taxon>Sar</taxon>
        <taxon>Alveolata</taxon>
        <taxon>Colpodellida</taxon>
        <taxon>Vitrellaceae</taxon>
        <taxon>Vitrella</taxon>
    </lineage>
</organism>
<dbReference type="EMBL" id="CDMY01000356">
    <property type="protein sequence ID" value="CEM05300.1"/>
    <property type="molecule type" value="Genomic_DNA"/>
</dbReference>
<keyword evidence="3" id="KW-1185">Reference proteome</keyword>
<feature type="region of interest" description="Disordered" evidence="1">
    <location>
        <begin position="46"/>
        <end position="65"/>
    </location>
</feature>
<sequence length="117" mass="12818">MYIAPAVDVDSGDGCTAEGVEGTAGSLSGGVRQIKNADGILFIDADSRPPEMGTLVEDRQDHHRPPRRGMLEEVATLNTTDATPQLLYKGERDDWEHEAVSTLLMPAPPRRVSFKEW</sequence>
<dbReference type="InParanoid" id="A0A0G4F1N6"/>
<dbReference type="VEuPathDB" id="CryptoDB:Vbra_14229"/>
<name>A0A0G4F1N6_VITBC</name>
<protein>
    <submittedName>
        <fullName evidence="2">Uncharacterized protein</fullName>
    </submittedName>
</protein>
<dbReference type="AlphaFoldDB" id="A0A0G4F1N6"/>
<gene>
    <name evidence="2" type="ORF">Vbra_14229</name>
</gene>
<accession>A0A0G4F1N6</accession>
<evidence type="ECO:0000313" key="2">
    <source>
        <dbReference type="EMBL" id="CEM05300.1"/>
    </source>
</evidence>
<evidence type="ECO:0000313" key="3">
    <source>
        <dbReference type="Proteomes" id="UP000041254"/>
    </source>
</evidence>
<proteinExistence type="predicted"/>
<dbReference type="Proteomes" id="UP000041254">
    <property type="component" value="Unassembled WGS sequence"/>
</dbReference>
<evidence type="ECO:0000256" key="1">
    <source>
        <dbReference type="SAM" id="MobiDB-lite"/>
    </source>
</evidence>
<reference evidence="2 3" key="1">
    <citation type="submission" date="2014-11" db="EMBL/GenBank/DDBJ databases">
        <authorList>
            <person name="Zhu J."/>
            <person name="Qi W."/>
            <person name="Song R."/>
        </authorList>
    </citation>
    <scope>NUCLEOTIDE SEQUENCE [LARGE SCALE GENOMIC DNA]</scope>
</reference>